<accession>A0AAQ3VS82</accession>
<dbReference type="Proteomes" id="UP000195141">
    <property type="component" value="Chromosome"/>
</dbReference>
<evidence type="ECO:0000256" key="1">
    <source>
        <dbReference type="SAM" id="SignalP"/>
    </source>
</evidence>
<feature type="signal peptide" evidence="1">
    <location>
        <begin position="1"/>
        <end position="18"/>
    </location>
</feature>
<reference evidence="2" key="2">
    <citation type="submission" date="2024-03" db="EMBL/GenBank/DDBJ databases">
        <title>The Genome Sequence of Enterococcus sp. DIV0242b.</title>
        <authorList>
            <consortium name="The Broad Institute Genomics Platform"/>
            <consortium name="The Broad Institute Microbial Omics Core"/>
            <consortium name="The Broad Institute Genomic Center for Infectious Diseases"/>
            <person name="Earl A."/>
            <person name="Manson A."/>
            <person name="Gilmore M."/>
            <person name="Schwartman J."/>
            <person name="Shea T."/>
            <person name="Abouelleil A."/>
            <person name="Cao P."/>
            <person name="Chapman S."/>
            <person name="Cusick C."/>
            <person name="Young S."/>
            <person name="Neafsey D."/>
            <person name="Nusbaum C."/>
            <person name="Birren B."/>
        </authorList>
    </citation>
    <scope>NUCLEOTIDE SEQUENCE</scope>
    <source>
        <strain evidence="2">9E7_DIV0242</strain>
    </source>
</reference>
<protein>
    <recommendedName>
        <fullName evidence="4">Secreted protein</fullName>
    </recommendedName>
</protein>
<name>A0AAQ3VS82_9ENTE</name>
<reference evidence="2" key="1">
    <citation type="submission" date="2017-05" db="EMBL/GenBank/DDBJ databases">
        <authorList>
            <consortium name="The Broad Institute Genomics Platform"/>
            <consortium name="The Broad Institute Genomic Center for Infectious Diseases"/>
            <person name="Earl A."/>
            <person name="Manson A."/>
            <person name="Schwartman J."/>
            <person name="Gilmore M."/>
            <person name="Abouelleil A."/>
            <person name="Cao P."/>
            <person name="Chapman S."/>
            <person name="Cusick C."/>
            <person name="Shea T."/>
            <person name="Young S."/>
            <person name="Neafsey D."/>
            <person name="Nusbaum C."/>
            <person name="Birren B."/>
        </authorList>
    </citation>
    <scope>NUCLEOTIDE SEQUENCE</scope>
    <source>
        <strain evidence="2">9E7_DIV0242</strain>
    </source>
</reference>
<evidence type="ECO:0008006" key="4">
    <source>
        <dbReference type="Google" id="ProtNLM"/>
    </source>
</evidence>
<organism evidence="2 3">
    <name type="scientific">Candidatus Enterococcus clewellii</name>
    <dbReference type="NCBI Taxonomy" id="1834193"/>
    <lineage>
        <taxon>Bacteria</taxon>
        <taxon>Bacillati</taxon>
        <taxon>Bacillota</taxon>
        <taxon>Bacilli</taxon>
        <taxon>Lactobacillales</taxon>
        <taxon>Enterococcaceae</taxon>
        <taxon>Enterococcus</taxon>
    </lineage>
</organism>
<evidence type="ECO:0000313" key="2">
    <source>
        <dbReference type="EMBL" id="WYJ89164.1"/>
    </source>
</evidence>
<dbReference type="RefSeq" id="WP_339101946.1">
    <property type="nucleotide sequence ID" value="NZ_CP147247.1"/>
</dbReference>
<sequence>MKLKRGILILLTTITLGASISLVPVGDNTTAEATSRPYQTWTTIKGNCCPNPTRSGTLSNGETYFLYLIDYYYSNGYTHAYYSGYYYY</sequence>
<gene>
    <name evidence="2" type="ORF">A5888_000883</name>
</gene>
<feature type="chain" id="PRO_5042897036" description="Secreted protein" evidence="1">
    <location>
        <begin position="19"/>
        <end position="88"/>
    </location>
</feature>
<keyword evidence="1" id="KW-0732">Signal</keyword>
<keyword evidence="3" id="KW-1185">Reference proteome</keyword>
<evidence type="ECO:0000313" key="3">
    <source>
        <dbReference type="Proteomes" id="UP000195141"/>
    </source>
</evidence>
<proteinExistence type="predicted"/>
<dbReference type="EMBL" id="CP147247">
    <property type="protein sequence ID" value="WYJ89164.1"/>
    <property type="molecule type" value="Genomic_DNA"/>
</dbReference>
<dbReference type="AlphaFoldDB" id="A0AAQ3VS82"/>